<gene>
    <name evidence="3" type="ORF">E0L32_009917</name>
</gene>
<feature type="region of interest" description="Disordered" evidence="1">
    <location>
        <begin position="1"/>
        <end position="22"/>
    </location>
</feature>
<keyword evidence="2" id="KW-0812">Transmembrane</keyword>
<feature type="transmembrane region" description="Helical" evidence="2">
    <location>
        <begin position="137"/>
        <end position="154"/>
    </location>
</feature>
<keyword evidence="2" id="KW-1133">Transmembrane helix</keyword>
<dbReference type="AlphaFoldDB" id="A0A507AUP1"/>
<evidence type="ECO:0000256" key="2">
    <source>
        <dbReference type="SAM" id="Phobius"/>
    </source>
</evidence>
<comment type="caution">
    <text evidence="3">The sequence shown here is derived from an EMBL/GenBank/DDBJ whole genome shotgun (WGS) entry which is preliminary data.</text>
</comment>
<keyword evidence="4" id="KW-1185">Reference proteome</keyword>
<accession>A0A507AUP1</accession>
<keyword evidence="2" id="KW-0472">Membrane</keyword>
<sequence length="225" mass="24771">MREPGTGSRPRLQPPPPRADFTSTSLLQIRPSAHQNPVLSLLFPDSPRTQPFSPARTPFQAAIQQHPRTRKRDMSCGSGCSPHAGFPDPNQRVHPGGSDVNGHRRHASARRPTFFSRRLARASDVLSDPLRISFRELVLVALALFALYHGFFAARTSRDLLAVQPVAALCGPSLAPWGCAVRLFWMHFAIARMWVGAVVPWAFVAAAAVFVGEEVIRAVKRQGKK</sequence>
<evidence type="ECO:0000256" key="1">
    <source>
        <dbReference type="SAM" id="MobiDB-lite"/>
    </source>
</evidence>
<dbReference type="Proteomes" id="UP000319257">
    <property type="component" value="Unassembled WGS sequence"/>
</dbReference>
<evidence type="ECO:0000313" key="3">
    <source>
        <dbReference type="EMBL" id="TPX08578.1"/>
    </source>
</evidence>
<proteinExistence type="predicted"/>
<evidence type="ECO:0000313" key="4">
    <source>
        <dbReference type="Proteomes" id="UP000319257"/>
    </source>
</evidence>
<feature type="region of interest" description="Disordered" evidence="1">
    <location>
        <begin position="66"/>
        <end position="109"/>
    </location>
</feature>
<name>A0A507AUP1_9PEZI</name>
<dbReference type="RefSeq" id="XP_030990289.1">
    <property type="nucleotide sequence ID" value="XM_031144932.1"/>
</dbReference>
<dbReference type="InParanoid" id="A0A507AUP1"/>
<protein>
    <submittedName>
        <fullName evidence="3">Uncharacterized protein</fullName>
    </submittedName>
</protein>
<dbReference type="EMBL" id="SKBQ01000076">
    <property type="protein sequence ID" value="TPX08578.1"/>
    <property type="molecule type" value="Genomic_DNA"/>
</dbReference>
<organism evidence="3 4">
    <name type="scientific">Thyridium curvatum</name>
    <dbReference type="NCBI Taxonomy" id="1093900"/>
    <lineage>
        <taxon>Eukaryota</taxon>
        <taxon>Fungi</taxon>
        <taxon>Dikarya</taxon>
        <taxon>Ascomycota</taxon>
        <taxon>Pezizomycotina</taxon>
        <taxon>Sordariomycetes</taxon>
        <taxon>Sordariomycetidae</taxon>
        <taxon>Thyridiales</taxon>
        <taxon>Thyridiaceae</taxon>
        <taxon>Thyridium</taxon>
    </lineage>
</organism>
<reference evidence="3 4" key="1">
    <citation type="submission" date="2019-06" db="EMBL/GenBank/DDBJ databases">
        <title>Draft genome sequence of the filamentous fungus Phialemoniopsis curvata isolated from diesel fuel.</title>
        <authorList>
            <person name="Varaljay V.A."/>
            <person name="Lyon W.J."/>
            <person name="Crouch A.L."/>
            <person name="Drake C.E."/>
            <person name="Hollomon J.M."/>
            <person name="Nadeau L.J."/>
            <person name="Nunn H.S."/>
            <person name="Stevenson B.S."/>
            <person name="Bojanowski C.L."/>
            <person name="Crookes-Goodson W.J."/>
        </authorList>
    </citation>
    <scope>NUCLEOTIDE SEQUENCE [LARGE SCALE GENOMIC DNA]</scope>
    <source>
        <strain evidence="3 4">D216</strain>
    </source>
</reference>
<dbReference type="GeneID" id="41977364"/>
<feature type="transmembrane region" description="Helical" evidence="2">
    <location>
        <begin position="191"/>
        <end position="211"/>
    </location>
</feature>